<dbReference type="EMBL" id="ML975278">
    <property type="protein sequence ID" value="KAF1836051.1"/>
    <property type="molecule type" value="Genomic_DNA"/>
</dbReference>
<name>A0A6A5KKA5_9PLEO</name>
<evidence type="ECO:0000313" key="1">
    <source>
        <dbReference type="EMBL" id="KAF1836051.1"/>
    </source>
</evidence>
<proteinExistence type="predicted"/>
<accession>A0A6A5KKA5</accession>
<gene>
    <name evidence="1" type="ORF">BDW02DRAFT_578225</name>
</gene>
<evidence type="ECO:0000313" key="2">
    <source>
        <dbReference type="Proteomes" id="UP000800040"/>
    </source>
</evidence>
<dbReference type="Proteomes" id="UP000800040">
    <property type="component" value="Unassembled WGS sequence"/>
</dbReference>
<sequence>MSPPLKEPIDYYQSLMLVCNNLQIEAECEFVRNMQLFLKGIMSKWKKTHASPLRITMPATIASIKRVTVSIPKSALRAENAFERFPAAFIPLLLKPIFPYGGR</sequence>
<dbReference type="AlphaFoldDB" id="A0A6A5KKA5"/>
<protein>
    <submittedName>
        <fullName evidence="1">Uncharacterized protein</fullName>
    </submittedName>
</protein>
<keyword evidence="2" id="KW-1185">Reference proteome</keyword>
<organism evidence="1 2">
    <name type="scientific">Decorospora gaudefroyi</name>
    <dbReference type="NCBI Taxonomy" id="184978"/>
    <lineage>
        <taxon>Eukaryota</taxon>
        <taxon>Fungi</taxon>
        <taxon>Dikarya</taxon>
        <taxon>Ascomycota</taxon>
        <taxon>Pezizomycotina</taxon>
        <taxon>Dothideomycetes</taxon>
        <taxon>Pleosporomycetidae</taxon>
        <taxon>Pleosporales</taxon>
        <taxon>Pleosporineae</taxon>
        <taxon>Pleosporaceae</taxon>
        <taxon>Decorospora</taxon>
    </lineage>
</organism>
<reference evidence="1" key="1">
    <citation type="submission" date="2020-01" db="EMBL/GenBank/DDBJ databases">
        <authorList>
            <consortium name="DOE Joint Genome Institute"/>
            <person name="Haridas S."/>
            <person name="Albert R."/>
            <person name="Binder M."/>
            <person name="Bloem J."/>
            <person name="Labutti K."/>
            <person name="Salamov A."/>
            <person name="Andreopoulos B."/>
            <person name="Baker S.E."/>
            <person name="Barry K."/>
            <person name="Bills G."/>
            <person name="Bluhm B.H."/>
            <person name="Cannon C."/>
            <person name="Castanera R."/>
            <person name="Culley D.E."/>
            <person name="Daum C."/>
            <person name="Ezra D."/>
            <person name="Gonzalez J.B."/>
            <person name="Henrissat B."/>
            <person name="Kuo A."/>
            <person name="Liang C."/>
            <person name="Lipzen A."/>
            <person name="Lutzoni F."/>
            <person name="Magnuson J."/>
            <person name="Mondo S."/>
            <person name="Nolan M."/>
            <person name="Ohm R."/>
            <person name="Pangilinan J."/>
            <person name="Park H.-J."/>
            <person name="Ramirez L."/>
            <person name="Alfaro M."/>
            <person name="Sun H."/>
            <person name="Tritt A."/>
            <person name="Yoshinaga Y."/>
            <person name="Zwiers L.-H."/>
            <person name="Turgeon B.G."/>
            <person name="Goodwin S.B."/>
            <person name="Spatafora J.W."/>
            <person name="Crous P.W."/>
            <person name="Grigoriev I.V."/>
        </authorList>
    </citation>
    <scope>NUCLEOTIDE SEQUENCE</scope>
    <source>
        <strain evidence="1">P77</strain>
    </source>
</reference>